<evidence type="ECO:0000313" key="1">
    <source>
        <dbReference type="EMBL" id="CAH2209095.1"/>
    </source>
</evidence>
<dbReference type="Proteomes" id="UP000838756">
    <property type="component" value="Unassembled WGS sequence"/>
</dbReference>
<dbReference type="AlphaFoldDB" id="A0A8S4QFW8"/>
<comment type="caution">
    <text evidence="1">The sequence shown here is derived from an EMBL/GenBank/DDBJ whole genome shotgun (WGS) entry which is preliminary data.</text>
</comment>
<name>A0A8S4QFW8_9NEOP</name>
<keyword evidence="2" id="KW-1185">Reference proteome</keyword>
<proteinExistence type="predicted"/>
<evidence type="ECO:0000313" key="2">
    <source>
        <dbReference type="Proteomes" id="UP000838756"/>
    </source>
</evidence>
<dbReference type="EMBL" id="CAKXAJ010005275">
    <property type="protein sequence ID" value="CAH2209095.1"/>
    <property type="molecule type" value="Genomic_DNA"/>
</dbReference>
<feature type="non-terminal residue" evidence="1">
    <location>
        <position position="1"/>
    </location>
</feature>
<accession>A0A8S4QFW8</accession>
<reference evidence="1" key="1">
    <citation type="submission" date="2022-03" db="EMBL/GenBank/DDBJ databases">
        <authorList>
            <person name="Lindestad O."/>
        </authorList>
    </citation>
    <scope>NUCLEOTIDE SEQUENCE</scope>
</reference>
<sequence length="164" mass="17012">PAAATPPDKACHTLVAILTPSGVGCLAEPVPSAATTYEQCRNPTVEHVNSALEARRCSVPSPAPVGRTGPASAPLAAVAYRQGRSRTVEHVHAHGGELRVGGRAGVAARVGGRGVLHQQVGRGGGALLRHHRHAPARRVVRDHLLHAHATHVHTTSCVSRACEP</sequence>
<organism evidence="1 2">
    <name type="scientific">Pararge aegeria aegeria</name>
    <dbReference type="NCBI Taxonomy" id="348720"/>
    <lineage>
        <taxon>Eukaryota</taxon>
        <taxon>Metazoa</taxon>
        <taxon>Ecdysozoa</taxon>
        <taxon>Arthropoda</taxon>
        <taxon>Hexapoda</taxon>
        <taxon>Insecta</taxon>
        <taxon>Pterygota</taxon>
        <taxon>Neoptera</taxon>
        <taxon>Endopterygota</taxon>
        <taxon>Lepidoptera</taxon>
        <taxon>Glossata</taxon>
        <taxon>Ditrysia</taxon>
        <taxon>Papilionoidea</taxon>
        <taxon>Nymphalidae</taxon>
        <taxon>Satyrinae</taxon>
        <taxon>Satyrini</taxon>
        <taxon>Parargina</taxon>
        <taxon>Pararge</taxon>
    </lineage>
</organism>
<gene>
    <name evidence="1" type="primary">jg25413</name>
    <name evidence="1" type="ORF">PAEG_LOCUS1497</name>
</gene>
<protein>
    <submittedName>
        <fullName evidence="1">Jg25413 protein</fullName>
    </submittedName>
</protein>